<evidence type="ECO:0000313" key="1">
    <source>
        <dbReference type="EMBL" id="TQL56921.1"/>
    </source>
</evidence>
<dbReference type="OrthoDB" id="3808950at2"/>
<reference evidence="1 2" key="1">
    <citation type="submission" date="2019-06" db="EMBL/GenBank/DDBJ databases">
        <title>Sequencing the genomes of 1000 actinobacteria strains.</title>
        <authorList>
            <person name="Klenk H.-P."/>
        </authorList>
    </citation>
    <scope>NUCLEOTIDE SEQUENCE [LARGE SCALE GENOMIC DNA]</scope>
    <source>
        <strain evidence="1 2">DSM 18082</strain>
    </source>
</reference>
<sequence>MRATMVQAGEQVLLDCQPPWLSRLLAEACGDALRRDAGDTDPDVHLVVTGDRSPFAVAGWAPLTRGAVHRDRSVVMTNACGSGFDVRVDVLGADVHPKVRVEARFRPPAREQLAAWGLRSRFHLLVRAALVQYPALWVAGTRGRVPLHAAAVMVGDDVALLAGPGGVGRSTLLLRSLEDGGLACADNLCVSDGTRVHGLVEPMRVVGAGGRRMPHGRSERSLPHRVDSLTPTRLVVMRREERGRPAVSAIDPARAASVLAAGTYMAGELRRYWPFAATLALGTGTGPAHPDVTSVARTLAALPAVELTLGPPPAPSLAEMLARAAQVGS</sequence>
<keyword evidence="2" id="KW-1185">Reference proteome</keyword>
<dbReference type="InterPro" id="IPR027417">
    <property type="entry name" value="P-loop_NTPase"/>
</dbReference>
<evidence type="ECO:0008006" key="3">
    <source>
        <dbReference type="Google" id="ProtNLM"/>
    </source>
</evidence>
<name>A0A542Z9C4_9MICO</name>
<organism evidence="1 2">
    <name type="scientific">Oryzihumus leptocrescens</name>
    <dbReference type="NCBI Taxonomy" id="297536"/>
    <lineage>
        <taxon>Bacteria</taxon>
        <taxon>Bacillati</taxon>
        <taxon>Actinomycetota</taxon>
        <taxon>Actinomycetes</taxon>
        <taxon>Micrococcales</taxon>
        <taxon>Intrasporangiaceae</taxon>
        <taxon>Oryzihumus</taxon>
    </lineage>
</organism>
<protein>
    <recommendedName>
        <fullName evidence="3">Hpr(Ser) kinase/phosphatase</fullName>
    </recommendedName>
</protein>
<comment type="caution">
    <text evidence="1">The sequence shown here is derived from an EMBL/GenBank/DDBJ whole genome shotgun (WGS) entry which is preliminary data.</text>
</comment>
<evidence type="ECO:0000313" key="2">
    <source>
        <dbReference type="Proteomes" id="UP000319514"/>
    </source>
</evidence>
<proteinExistence type="predicted"/>
<dbReference type="Gene3D" id="3.40.50.300">
    <property type="entry name" value="P-loop containing nucleotide triphosphate hydrolases"/>
    <property type="match status" value="1"/>
</dbReference>
<accession>A0A542Z9C4</accession>
<dbReference type="EMBL" id="VFOQ01000002">
    <property type="protein sequence ID" value="TQL56921.1"/>
    <property type="molecule type" value="Genomic_DNA"/>
</dbReference>
<dbReference type="Proteomes" id="UP000319514">
    <property type="component" value="Unassembled WGS sequence"/>
</dbReference>
<gene>
    <name evidence="1" type="ORF">FB474_3687</name>
</gene>
<dbReference type="AlphaFoldDB" id="A0A542Z9C4"/>
<dbReference type="RefSeq" id="WP_141790279.1">
    <property type="nucleotide sequence ID" value="NZ_BAAAKX010000015.1"/>
</dbReference>